<sequence length="73" mass="8823">MIDKETQKKLKQIKKEISKLQKQMKKLEFRPCRNDAELKQKDNDIKALREKVHQLEKEHGRYILRTGNIKHTP</sequence>
<feature type="coiled-coil region" evidence="1">
    <location>
        <begin position="3"/>
        <end position="65"/>
    </location>
</feature>
<reference evidence="2" key="1">
    <citation type="journal article" date="2014" name="Front. Microbiol.">
        <title>High frequency of phylogenetically diverse reductive dehalogenase-homologous genes in deep subseafloor sedimentary metagenomes.</title>
        <authorList>
            <person name="Kawai M."/>
            <person name="Futagami T."/>
            <person name="Toyoda A."/>
            <person name="Takaki Y."/>
            <person name="Nishi S."/>
            <person name="Hori S."/>
            <person name="Arai W."/>
            <person name="Tsubouchi T."/>
            <person name="Morono Y."/>
            <person name="Uchiyama I."/>
            <person name="Ito T."/>
            <person name="Fujiyama A."/>
            <person name="Inagaki F."/>
            <person name="Takami H."/>
        </authorList>
    </citation>
    <scope>NUCLEOTIDE SEQUENCE</scope>
    <source>
        <strain evidence="2">Expedition CK06-06</strain>
    </source>
</reference>
<keyword evidence="1" id="KW-0175">Coiled coil</keyword>
<comment type="caution">
    <text evidence="2">The sequence shown here is derived from an EMBL/GenBank/DDBJ whole genome shotgun (WGS) entry which is preliminary data.</text>
</comment>
<evidence type="ECO:0000256" key="1">
    <source>
        <dbReference type="SAM" id="Coils"/>
    </source>
</evidence>
<name>X1U8D7_9ZZZZ</name>
<proteinExistence type="predicted"/>
<dbReference type="EMBL" id="BARW01031165">
    <property type="protein sequence ID" value="GAJ13754.1"/>
    <property type="molecule type" value="Genomic_DNA"/>
</dbReference>
<dbReference type="AlphaFoldDB" id="X1U8D7"/>
<accession>X1U8D7</accession>
<evidence type="ECO:0000313" key="2">
    <source>
        <dbReference type="EMBL" id="GAJ13754.1"/>
    </source>
</evidence>
<organism evidence="2">
    <name type="scientific">marine sediment metagenome</name>
    <dbReference type="NCBI Taxonomy" id="412755"/>
    <lineage>
        <taxon>unclassified sequences</taxon>
        <taxon>metagenomes</taxon>
        <taxon>ecological metagenomes</taxon>
    </lineage>
</organism>
<protein>
    <submittedName>
        <fullName evidence="2">Uncharacterized protein</fullName>
    </submittedName>
</protein>
<gene>
    <name evidence="2" type="ORF">S12H4_49643</name>
</gene>